<feature type="signal peptide" evidence="9">
    <location>
        <begin position="1"/>
        <end position="28"/>
    </location>
</feature>
<comment type="subcellular location">
    <subcellularLocation>
        <location evidence="1">Membrane</location>
        <topology evidence="1">Single-pass type I membrane protein</topology>
    </subcellularLocation>
</comment>
<accession>A0AAV7NA29</accession>
<dbReference type="GO" id="GO:0016020">
    <property type="term" value="C:membrane"/>
    <property type="evidence" value="ECO:0007669"/>
    <property type="project" value="UniProtKB-SubCell"/>
</dbReference>
<dbReference type="SMART" id="SM00409">
    <property type="entry name" value="IG"/>
    <property type="match status" value="2"/>
</dbReference>
<keyword evidence="7" id="KW-1015">Disulfide bond</keyword>
<dbReference type="InterPro" id="IPR051102">
    <property type="entry name" value="IgSF_V-set/TM_domain"/>
</dbReference>
<evidence type="ECO:0000313" key="12">
    <source>
        <dbReference type="Proteomes" id="UP001066276"/>
    </source>
</evidence>
<evidence type="ECO:0000259" key="10">
    <source>
        <dbReference type="PROSITE" id="PS50835"/>
    </source>
</evidence>
<feature type="domain" description="Ig-like" evidence="10">
    <location>
        <begin position="25"/>
        <end position="148"/>
    </location>
</feature>
<name>A0AAV7NA29_PLEWA</name>
<dbReference type="InterPro" id="IPR007110">
    <property type="entry name" value="Ig-like_dom"/>
</dbReference>
<dbReference type="PROSITE" id="PS50835">
    <property type="entry name" value="IG_LIKE"/>
    <property type="match status" value="2"/>
</dbReference>
<dbReference type="AlphaFoldDB" id="A0AAV7NA29"/>
<gene>
    <name evidence="11" type="ORF">NDU88_000587</name>
</gene>
<dbReference type="Proteomes" id="UP001066276">
    <property type="component" value="Chromosome 8"/>
</dbReference>
<evidence type="ECO:0000256" key="6">
    <source>
        <dbReference type="ARBA" id="ARBA00023136"/>
    </source>
</evidence>
<keyword evidence="2" id="KW-0812">Transmembrane</keyword>
<comment type="caution">
    <text evidence="11">The sequence shown here is derived from an EMBL/GenBank/DDBJ whole genome shotgun (WGS) entry which is preliminary data.</text>
</comment>
<evidence type="ECO:0000313" key="11">
    <source>
        <dbReference type="EMBL" id="KAJ1112319.1"/>
    </source>
</evidence>
<organism evidence="11 12">
    <name type="scientific">Pleurodeles waltl</name>
    <name type="common">Iberian ribbed newt</name>
    <dbReference type="NCBI Taxonomy" id="8319"/>
    <lineage>
        <taxon>Eukaryota</taxon>
        <taxon>Metazoa</taxon>
        <taxon>Chordata</taxon>
        <taxon>Craniata</taxon>
        <taxon>Vertebrata</taxon>
        <taxon>Euteleostomi</taxon>
        <taxon>Amphibia</taxon>
        <taxon>Batrachia</taxon>
        <taxon>Caudata</taxon>
        <taxon>Salamandroidea</taxon>
        <taxon>Salamandridae</taxon>
        <taxon>Pleurodelinae</taxon>
        <taxon>Pleurodeles</taxon>
    </lineage>
</organism>
<dbReference type="FunFam" id="2.60.40.10:FF:000191">
    <property type="entry name" value="Immunoglobulin superfamily member 3"/>
    <property type="match status" value="1"/>
</dbReference>
<keyword evidence="5" id="KW-1133">Transmembrane helix</keyword>
<evidence type="ECO:0000256" key="1">
    <source>
        <dbReference type="ARBA" id="ARBA00004479"/>
    </source>
</evidence>
<dbReference type="SUPFAM" id="SSF48726">
    <property type="entry name" value="Immunoglobulin"/>
    <property type="match status" value="2"/>
</dbReference>
<dbReference type="Gene3D" id="2.60.40.10">
    <property type="entry name" value="Immunoglobulins"/>
    <property type="match status" value="2"/>
</dbReference>
<dbReference type="FunFam" id="2.60.40.10:FF:000491">
    <property type="entry name" value="Immunoglobulin superfamily, member 3"/>
    <property type="match status" value="1"/>
</dbReference>
<reference evidence="11" key="1">
    <citation type="journal article" date="2022" name="bioRxiv">
        <title>Sequencing and chromosome-scale assembly of the giantPleurodeles waltlgenome.</title>
        <authorList>
            <person name="Brown T."/>
            <person name="Elewa A."/>
            <person name="Iarovenko S."/>
            <person name="Subramanian E."/>
            <person name="Araus A.J."/>
            <person name="Petzold A."/>
            <person name="Susuki M."/>
            <person name="Suzuki K.-i.T."/>
            <person name="Hayashi T."/>
            <person name="Toyoda A."/>
            <person name="Oliveira C."/>
            <person name="Osipova E."/>
            <person name="Leigh N.D."/>
            <person name="Simon A."/>
            <person name="Yun M.H."/>
        </authorList>
    </citation>
    <scope>NUCLEOTIDE SEQUENCE</scope>
    <source>
        <strain evidence="11">20211129_DDA</strain>
        <tissue evidence="11">Liver</tissue>
    </source>
</reference>
<dbReference type="PANTHER" id="PTHR12207:SF21">
    <property type="entry name" value="IMMUNOGLOBULIN SUPERFAMILY MEMBER 3"/>
    <property type="match status" value="1"/>
</dbReference>
<evidence type="ECO:0000256" key="4">
    <source>
        <dbReference type="ARBA" id="ARBA00022737"/>
    </source>
</evidence>
<dbReference type="InterPro" id="IPR003599">
    <property type="entry name" value="Ig_sub"/>
</dbReference>
<keyword evidence="12" id="KW-1185">Reference proteome</keyword>
<evidence type="ECO:0000256" key="8">
    <source>
        <dbReference type="ARBA" id="ARBA00023319"/>
    </source>
</evidence>
<protein>
    <recommendedName>
        <fullName evidence="10">Ig-like domain-containing protein</fullName>
    </recommendedName>
</protein>
<dbReference type="InterPro" id="IPR013783">
    <property type="entry name" value="Ig-like_fold"/>
</dbReference>
<evidence type="ECO:0000256" key="2">
    <source>
        <dbReference type="ARBA" id="ARBA00022692"/>
    </source>
</evidence>
<sequence>MPEGTPCHPGALLISSLLLACFLGPVVGQHHVKMQRGPIYRTEGSHVSMWCNVSGNTASVEQIFEWSVFMLHKPGVKLQIVSTAGPEFSYMVYKERVLRRSEIFIERVRGDSVRLHIVQLQANDQGEYECYTPNMASTYYGTYSASLQLIVIPDTLKVSMMPTNLDVEAEDLLQLTCEVSTKTHRHTHLSVAWYLQQDAQTRSILSLSRDFVVSPGPAYLERHSASEISMEKMGRASYRLTILSVQLSDWGQVYCEATEWIQDLDESWYPLTHKQSQKARVHVTRKAATLLAVVSSSSSASSLPSRITGALFLLLVPFIV</sequence>
<keyword evidence="8" id="KW-0393">Immunoglobulin domain</keyword>
<dbReference type="InterPro" id="IPR036179">
    <property type="entry name" value="Ig-like_dom_sf"/>
</dbReference>
<keyword evidence="4" id="KW-0677">Repeat</keyword>
<proteinExistence type="predicted"/>
<evidence type="ECO:0000256" key="5">
    <source>
        <dbReference type="ARBA" id="ARBA00022989"/>
    </source>
</evidence>
<keyword evidence="3 9" id="KW-0732">Signal</keyword>
<dbReference type="PANTHER" id="PTHR12207">
    <property type="entry name" value="V-SET AND TRANSMEMBRANE DOMAIN-CONTAINING PROTEIN"/>
    <property type="match status" value="1"/>
</dbReference>
<feature type="chain" id="PRO_5043563577" description="Ig-like domain-containing protein" evidence="9">
    <location>
        <begin position="29"/>
        <end position="320"/>
    </location>
</feature>
<evidence type="ECO:0000256" key="3">
    <source>
        <dbReference type="ARBA" id="ARBA00022729"/>
    </source>
</evidence>
<feature type="domain" description="Ig-like" evidence="10">
    <location>
        <begin position="153"/>
        <end position="272"/>
    </location>
</feature>
<evidence type="ECO:0000256" key="9">
    <source>
        <dbReference type="SAM" id="SignalP"/>
    </source>
</evidence>
<dbReference type="EMBL" id="JANPWB010000012">
    <property type="protein sequence ID" value="KAJ1112319.1"/>
    <property type="molecule type" value="Genomic_DNA"/>
</dbReference>
<keyword evidence="6" id="KW-0472">Membrane</keyword>
<evidence type="ECO:0000256" key="7">
    <source>
        <dbReference type="ARBA" id="ARBA00023157"/>
    </source>
</evidence>